<feature type="compositionally biased region" description="Low complexity" evidence="1">
    <location>
        <begin position="126"/>
        <end position="172"/>
    </location>
</feature>
<sequence length="231" mass="25213">MGIPLWRCLQPETEKRHHKRARRLPSSRRHAITSLPTPPPPPPPPARRQAAMANLLLSSSRLQDSELDRRVQSRLNEKEDLLGHLERTVHLLDQFLSARSALGSDIVAMPSFLLQVLDSSALSLSSSMNTTGASNSTSSSSSSSSSMDPPRYASSSSSSSSSSSHNNNNNPSLQDMVNRLLQIPPYSTRLHLLESNIASAHRRIREQLASLGVSTIEPQVLSTASTHLESP</sequence>
<gene>
    <name evidence="2" type="ORF">EC973_002525</name>
</gene>
<feature type="compositionally biased region" description="Basic residues" evidence="1">
    <location>
        <begin position="16"/>
        <end position="31"/>
    </location>
</feature>
<proteinExistence type="predicted"/>
<accession>A0A8H7BYB3</accession>
<keyword evidence="3" id="KW-1185">Reference proteome</keyword>
<dbReference type="OrthoDB" id="2264689at2759"/>
<feature type="compositionally biased region" description="Pro residues" evidence="1">
    <location>
        <begin position="36"/>
        <end position="46"/>
    </location>
</feature>
<comment type="caution">
    <text evidence="2">The sequence shown here is derived from an EMBL/GenBank/DDBJ whole genome shotgun (WGS) entry which is preliminary data.</text>
</comment>
<protein>
    <submittedName>
        <fullName evidence="2">Uncharacterized protein</fullName>
    </submittedName>
</protein>
<dbReference type="EMBL" id="JABAYA010000017">
    <property type="protein sequence ID" value="KAF7730282.1"/>
    <property type="molecule type" value="Genomic_DNA"/>
</dbReference>
<organism evidence="2 3">
    <name type="scientific">Apophysomyces ossiformis</name>
    <dbReference type="NCBI Taxonomy" id="679940"/>
    <lineage>
        <taxon>Eukaryota</taxon>
        <taxon>Fungi</taxon>
        <taxon>Fungi incertae sedis</taxon>
        <taxon>Mucoromycota</taxon>
        <taxon>Mucoromycotina</taxon>
        <taxon>Mucoromycetes</taxon>
        <taxon>Mucorales</taxon>
        <taxon>Mucorineae</taxon>
        <taxon>Mucoraceae</taxon>
        <taxon>Apophysomyces</taxon>
    </lineage>
</organism>
<evidence type="ECO:0000256" key="1">
    <source>
        <dbReference type="SAM" id="MobiDB-lite"/>
    </source>
</evidence>
<evidence type="ECO:0000313" key="2">
    <source>
        <dbReference type="EMBL" id="KAF7730282.1"/>
    </source>
</evidence>
<reference evidence="2" key="1">
    <citation type="submission" date="2020-01" db="EMBL/GenBank/DDBJ databases">
        <title>Genome Sequencing of Three Apophysomyces-Like Fungal Strains Confirms a Novel Fungal Genus in the Mucoromycota with divergent Burkholderia-like Endosymbiotic Bacteria.</title>
        <authorList>
            <person name="Stajich J.E."/>
            <person name="Macias A.M."/>
            <person name="Carter-House D."/>
            <person name="Lovett B."/>
            <person name="Kasson L.R."/>
            <person name="Berry K."/>
            <person name="Grigoriev I."/>
            <person name="Chang Y."/>
            <person name="Spatafora J."/>
            <person name="Kasson M.T."/>
        </authorList>
    </citation>
    <scope>NUCLEOTIDE SEQUENCE</scope>
    <source>
        <strain evidence="2">NRRL A-21654</strain>
    </source>
</reference>
<dbReference type="Proteomes" id="UP000605846">
    <property type="component" value="Unassembled WGS sequence"/>
</dbReference>
<feature type="region of interest" description="Disordered" evidence="1">
    <location>
        <begin position="126"/>
        <end position="173"/>
    </location>
</feature>
<dbReference type="AlphaFoldDB" id="A0A8H7BYB3"/>
<evidence type="ECO:0000313" key="3">
    <source>
        <dbReference type="Proteomes" id="UP000605846"/>
    </source>
</evidence>
<feature type="region of interest" description="Disordered" evidence="1">
    <location>
        <begin position="10"/>
        <end position="48"/>
    </location>
</feature>
<name>A0A8H7BYB3_9FUNG</name>